<protein>
    <recommendedName>
        <fullName evidence="4">Myb-like domain-containing protein</fullName>
    </recommendedName>
</protein>
<evidence type="ECO:0000313" key="3">
    <source>
        <dbReference type="Proteomes" id="UP000799437"/>
    </source>
</evidence>
<gene>
    <name evidence="2" type="ORF">EJ05DRAFT_490517</name>
</gene>
<sequence length="586" mass="63715">MANSGIFNASSSNPYSFQFVPYSGPPSAKPRKVAMTRDNNNPTRRARSVISPASGHAVSPLQGSVHVGEVASQSVTGVFDSLQSDPVHRNHDPPEPPSSPIHPEQKGAVEASDTYEPDSGHAVAPYSGNCVTEQQLHHEDEWVDEATRTENESCQHVSESPGHTALPRTGDSPDYPISIGSIKSDDSLSPVEVLLKRRRRHGHSVSVSSDVSGINNFPTDRDLAGSSTVENREPKRLASNTDNRASSSDYTKSPDLTCISPRPGETAIVESDGCGYFQSEVNPIASKVGKAVVGGVNVIPETQEVQEDDPKSCRWHIHETNKHLYASASVARHTKRVRQTSEEPGVRPKKCHRPLAPLPTTSSQPTPGCRQQAASQLHLQHTAGCKAMEEEIPKATVTRLARDSNVNSILAITHTRHRLDGTLYISAIMRADRIMGSWDRVKASLAAAASVADPSTLTVTVTDCEPDDSLGEWPDLVLVTAKRGGTQCSVQDWTGDLVGKESDQDSDSESDCSSKGSQYVPNQPRRTHERWKPEDDAVLKTWSGKRGDITRIQNSLGSKRSLGAIQIRIHKMNKSWQKGAKRDEDV</sequence>
<evidence type="ECO:0000256" key="1">
    <source>
        <dbReference type="SAM" id="MobiDB-lite"/>
    </source>
</evidence>
<accession>A0A6A6VUI7</accession>
<reference evidence="2" key="1">
    <citation type="journal article" date="2020" name="Stud. Mycol.">
        <title>101 Dothideomycetes genomes: a test case for predicting lifestyles and emergence of pathogens.</title>
        <authorList>
            <person name="Haridas S."/>
            <person name="Albert R."/>
            <person name="Binder M."/>
            <person name="Bloem J."/>
            <person name="Labutti K."/>
            <person name="Salamov A."/>
            <person name="Andreopoulos B."/>
            <person name="Baker S."/>
            <person name="Barry K."/>
            <person name="Bills G."/>
            <person name="Bluhm B."/>
            <person name="Cannon C."/>
            <person name="Castanera R."/>
            <person name="Culley D."/>
            <person name="Daum C."/>
            <person name="Ezra D."/>
            <person name="Gonzalez J."/>
            <person name="Henrissat B."/>
            <person name="Kuo A."/>
            <person name="Liang C."/>
            <person name="Lipzen A."/>
            <person name="Lutzoni F."/>
            <person name="Magnuson J."/>
            <person name="Mondo S."/>
            <person name="Nolan M."/>
            <person name="Ohm R."/>
            <person name="Pangilinan J."/>
            <person name="Park H.-J."/>
            <person name="Ramirez L."/>
            <person name="Alfaro M."/>
            <person name="Sun H."/>
            <person name="Tritt A."/>
            <person name="Yoshinaga Y."/>
            <person name="Zwiers L.-H."/>
            <person name="Turgeon B."/>
            <person name="Goodwin S."/>
            <person name="Spatafora J."/>
            <person name="Crous P."/>
            <person name="Grigoriev I."/>
        </authorList>
    </citation>
    <scope>NUCLEOTIDE SEQUENCE</scope>
    <source>
        <strain evidence="2">CBS 121739</strain>
    </source>
</reference>
<feature type="region of interest" description="Disordered" evidence="1">
    <location>
        <begin position="199"/>
        <end position="258"/>
    </location>
</feature>
<evidence type="ECO:0000313" key="2">
    <source>
        <dbReference type="EMBL" id="KAF2752911.1"/>
    </source>
</evidence>
<feature type="compositionally biased region" description="Polar residues" evidence="1">
    <location>
        <begin position="238"/>
        <end position="251"/>
    </location>
</feature>
<dbReference type="Proteomes" id="UP000799437">
    <property type="component" value="Unassembled WGS sequence"/>
</dbReference>
<feature type="region of interest" description="Disordered" evidence="1">
    <location>
        <begin position="337"/>
        <end position="370"/>
    </location>
</feature>
<keyword evidence="3" id="KW-1185">Reference proteome</keyword>
<proteinExistence type="predicted"/>
<feature type="compositionally biased region" description="Polar residues" evidence="1">
    <location>
        <begin position="1"/>
        <end position="16"/>
    </location>
</feature>
<organism evidence="2 3">
    <name type="scientific">Pseudovirgaria hyperparasitica</name>
    <dbReference type="NCBI Taxonomy" id="470096"/>
    <lineage>
        <taxon>Eukaryota</taxon>
        <taxon>Fungi</taxon>
        <taxon>Dikarya</taxon>
        <taxon>Ascomycota</taxon>
        <taxon>Pezizomycotina</taxon>
        <taxon>Dothideomycetes</taxon>
        <taxon>Dothideomycetes incertae sedis</taxon>
        <taxon>Acrospermales</taxon>
        <taxon>Acrospermaceae</taxon>
        <taxon>Pseudovirgaria</taxon>
    </lineage>
</organism>
<feature type="region of interest" description="Disordered" evidence="1">
    <location>
        <begin position="76"/>
        <end position="126"/>
    </location>
</feature>
<dbReference type="EMBL" id="ML996590">
    <property type="protein sequence ID" value="KAF2752911.1"/>
    <property type="molecule type" value="Genomic_DNA"/>
</dbReference>
<feature type="region of interest" description="Disordered" evidence="1">
    <location>
        <begin position="495"/>
        <end position="533"/>
    </location>
</feature>
<feature type="compositionally biased region" description="Low complexity" evidence="1">
    <location>
        <begin position="204"/>
        <end position="213"/>
    </location>
</feature>
<feature type="region of interest" description="Disordered" evidence="1">
    <location>
        <begin position="154"/>
        <end position="173"/>
    </location>
</feature>
<dbReference type="RefSeq" id="XP_033595362.1">
    <property type="nucleotide sequence ID" value="XM_033745887.1"/>
</dbReference>
<feature type="region of interest" description="Disordered" evidence="1">
    <location>
        <begin position="1"/>
        <end position="64"/>
    </location>
</feature>
<dbReference type="AlphaFoldDB" id="A0A6A6VUI7"/>
<dbReference type="GeneID" id="54486941"/>
<evidence type="ECO:0008006" key="4">
    <source>
        <dbReference type="Google" id="ProtNLM"/>
    </source>
</evidence>
<name>A0A6A6VUI7_9PEZI</name>